<dbReference type="Proteomes" id="UP000198281">
    <property type="component" value="Unassembled WGS sequence"/>
</dbReference>
<keyword evidence="1" id="KW-0732">Signal</keyword>
<feature type="domain" description="Ice-binding protein C-terminal" evidence="2">
    <location>
        <begin position="181"/>
        <end position="203"/>
    </location>
</feature>
<evidence type="ECO:0000313" key="3">
    <source>
        <dbReference type="EMBL" id="SNS93450.1"/>
    </source>
</evidence>
<evidence type="ECO:0000259" key="2">
    <source>
        <dbReference type="Pfam" id="PF07589"/>
    </source>
</evidence>
<dbReference type="RefSeq" id="WP_245842986.1">
    <property type="nucleotide sequence ID" value="NZ_FZOS01000025.1"/>
</dbReference>
<sequence length="213" mass="22979">MRKALVALAGACAMWAGSAQAAYIVTITGTFNEVVLAGVATEDFTPVPLTFEASFTFDKYKIDAPELDMLASSFDLKINDAFATKSSGAQGWYRITDDTQTGTDRDLNWVGFNSGSTYPHWFFAFGFLADERALPLADFTLDPSQFVFVHLSNELGAGKSASYRNPSAFKISIEGEAEGVVPEPATWAMMLAGFGFVGGSIRRQARRGLLPAS</sequence>
<reference evidence="4" key="1">
    <citation type="submission" date="2017-06" db="EMBL/GenBank/DDBJ databases">
        <authorList>
            <person name="Varghese N."/>
            <person name="Submissions S."/>
        </authorList>
    </citation>
    <scope>NUCLEOTIDE SEQUENCE [LARGE SCALE GENOMIC DNA]</scope>
    <source>
        <strain evidence="4">LNB2</strain>
    </source>
</reference>
<evidence type="ECO:0000313" key="4">
    <source>
        <dbReference type="Proteomes" id="UP000198281"/>
    </source>
</evidence>
<dbReference type="NCBIfam" id="NF035944">
    <property type="entry name" value="PEPxxWA-CTERM"/>
    <property type="match status" value="1"/>
</dbReference>
<accession>A0A239IIG8</accession>
<gene>
    <name evidence="3" type="ORF">SAMN06295912_1252</name>
</gene>
<dbReference type="AlphaFoldDB" id="A0A239IIG8"/>
<dbReference type="InterPro" id="IPR013424">
    <property type="entry name" value="Ice-binding_C"/>
</dbReference>
<dbReference type="NCBIfam" id="TIGR02595">
    <property type="entry name" value="PEP_CTERM"/>
    <property type="match status" value="1"/>
</dbReference>
<feature type="signal peptide" evidence="1">
    <location>
        <begin position="1"/>
        <end position="21"/>
    </location>
</feature>
<organism evidence="3 4">
    <name type="scientific">Edaphosphingomonas laterariae</name>
    <dbReference type="NCBI Taxonomy" id="861865"/>
    <lineage>
        <taxon>Bacteria</taxon>
        <taxon>Pseudomonadati</taxon>
        <taxon>Pseudomonadota</taxon>
        <taxon>Alphaproteobacteria</taxon>
        <taxon>Sphingomonadales</taxon>
        <taxon>Rhizorhabdaceae</taxon>
        <taxon>Edaphosphingomonas</taxon>
    </lineage>
</organism>
<proteinExistence type="predicted"/>
<evidence type="ECO:0000256" key="1">
    <source>
        <dbReference type="SAM" id="SignalP"/>
    </source>
</evidence>
<dbReference type="EMBL" id="FZOS01000025">
    <property type="protein sequence ID" value="SNS93450.1"/>
    <property type="molecule type" value="Genomic_DNA"/>
</dbReference>
<name>A0A239IIG8_9SPHN</name>
<feature type="chain" id="PRO_5013145092" evidence="1">
    <location>
        <begin position="22"/>
        <end position="213"/>
    </location>
</feature>
<protein>
    <submittedName>
        <fullName evidence="3">PEP-CTERM protein-sorting domain-containing protein</fullName>
    </submittedName>
</protein>
<keyword evidence="4" id="KW-1185">Reference proteome</keyword>
<dbReference type="Pfam" id="PF07589">
    <property type="entry name" value="PEP-CTERM"/>
    <property type="match status" value="1"/>
</dbReference>